<evidence type="ECO:0000313" key="6">
    <source>
        <dbReference type="Proteomes" id="UP000182264"/>
    </source>
</evidence>
<evidence type="ECO:0000256" key="2">
    <source>
        <dbReference type="ARBA" id="ARBA00022448"/>
    </source>
</evidence>
<dbReference type="InterPro" id="IPR050492">
    <property type="entry name" value="Bact_metal-bind_prot9"/>
</dbReference>
<comment type="similarity">
    <text evidence="1">Belongs to the bacterial solute-binding protein 9 family.</text>
</comment>
<dbReference type="GO" id="GO:0046872">
    <property type="term" value="F:metal ion binding"/>
    <property type="evidence" value="ECO:0007669"/>
    <property type="project" value="InterPro"/>
</dbReference>
<dbReference type="PANTHER" id="PTHR42953">
    <property type="entry name" value="HIGH-AFFINITY ZINC UPTAKE SYSTEM PROTEIN ZNUA-RELATED"/>
    <property type="match status" value="1"/>
</dbReference>
<evidence type="ECO:0000313" key="5">
    <source>
        <dbReference type="EMBL" id="APG24872.1"/>
    </source>
</evidence>
<keyword evidence="3" id="KW-0732">Signal</keyword>
<proteinExistence type="inferred from homology"/>
<dbReference type="KEGG" id="pace:A6070_01380"/>
<keyword evidence="2" id="KW-0813">Transport</keyword>
<evidence type="ECO:0000256" key="3">
    <source>
        <dbReference type="ARBA" id="ARBA00022729"/>
    </source>
</evidence>
<dbReference type="Gene3D" id="3.40.50.1980">
    <property type="entry name" value="Nitrogenase molybdenum iron protein domain"/>
    <property type="match status" value="2"/>
</dbReference>
<accession>A0A1L3GFW5</accession>
<organism evidence="5 6">
    <name type="scientific">Syntrophotalea acetylenica</name>
    <name type="common">Pelobacter acetylenicus</name>
    <dbReference type="NCBI Taxonomy" id="29542"/>
    <lineage>
        <taxon>Bacteria</taxon>
        <taxon>Pseudomonadati</taxon>
        <taxon>Thermodesulfobacteriota</taxon>
        <taxon>Desulfuromonadia</taxon>
        <taxon>Desulfuromonadales</taxon>
        <taxon>Syntrophotaleaceae</taxon>
        <taxon>Syntrophotalea</taxon>
    </lineage>
</organism>
<gene>
    <name evidence="5" type="ORF">A7E75_07420</name>
</gene>
<keyword evidence="6" id="KW-1185">Reference proteome</keyword>
<name>A0A1L3GFW5_SYNAC</name>
<evidence type="ECO:0000256" key="4">
    <source>
        <dbReference type="SAM" id="MobiDB-lite"/>
    </source>
</evidence>
<dbReference type="Proteomes" id="UP000182264">
    <property type="component" value="Chromosome"/>
</dbReference>
<evidence type="ECO:0000256" key="1">
    <source>
        <dbReference type="ARBA" id="ARBA00011028"/>
    </source>
</evidence>
<dbReference type="Pfam" id="PF01297">
    <property type="entry name" value="ZnuA"/>
    <property type="match status" value="1"/>
</dbReference>
<feature type="region of interest" description="Disordered" evidence="4">
    <location>
        <begin position="116"/>
        <end position="135"/>
    </location>
</feature>
<dbReference type="PANTHER" id="PTHR42953:SF3">
    <property type="entry name" value="HIGH-AFFINITY ZINC UPTAKE SYSTEM PROTEIN ZNUA"/>
    <property type="match status" value="1"/>
</dbReference>
<dbReference type="RefSeq" id="WP_072286720.1">
    <property type="nucleotide sequence ID" value="NZ_CP015455.1"/>
</dbReference>
<dbReference type="STRING" id="29542.A6070_01380"/>
<dbReference type="EMBL" id="CP015518">
    <property type="protein sequence ID" value="APG24872.1"/>
    <property type="molecule type" value="Genomic_DNA"/>
</dbReference>
<dbReference type="InterPro" id="IPR006127">
    <property type="entry name" value="ZnuA-like"/>
</dbReference>
<dbReference type="GO" id="GO:0030001">
    <property type="term" value="P:metal ion transport"/>
    <property type="evidence" value="ECO:0007669"/>
    <property type="project" value="InterPro"/>
</dbReference>
<reference evidence="5 6" key="1">
    <citation type="journal article" date="2017" name="Genome Announc.">
        <title>Complete Genome Sequences of Two Acetylene-Fermenting Pelobacter acetylenicus Strains.</title>
        <authorList>
            <person name="Sutton J.M."/>
            <person name="Baesman S.M."/>
            <person name="Fierst J.L."/>
            <person name="Poret-Peterson A.T."/>
            <person name="Oremland R.S."/>
            <person name="Dunlap D.S."/>
            <person name="Akob D.M."/>
        </authorList>
    </citation>
    <scope>NUCLEOTIDE SEQUENCE [LARGE SCALE GENOMIC DNA]</scope>
    <source>
        <strain evidence="5 6">DSM 3247</strain>
    </source>
</reference>
<dbReference type="AlphaFoldDB" id="A0A1L3GFW5"/>
<protein>
    <submittedName>
        <fullName evidence="5">ABC transporter substrate-binding protein</fullName>
    </submittedName>
</protein>
<dbReference type="OrthoDB" id="9810636at2"/>
<dbReference type="SUPFAM" id="SSF53807">
    <property type="entry name" value="Helical backbone' metal receptor"/>
    <property type="match status" value="1"/>
</dbReference>
<sequence>MHRWILPLIGLLIVPSWSLAAEPPPLRVFVSVLPLKYLVDRVGGTHVDTDVMVGPGQSPATYEPTPRQMSRLGKTDLYFRVGVPFERVWIRRLADLNRNMSIIDLRDDLPLRRLEDHHHEDDGGAHREPHQESALDPHVWTSPTLASDMARHICEALSARDPRHAPDYQSGYETLAADLKNLDSRLRNRLAAIKNRKFLVFHPSWGYFADAYGLEQIAIENAGKEPGPRALARVIALARQENIRIIFVQQQFSRTTANTVARAIGGKVVVVDPLAENYIENLRRAADAFFLALDDRHE</sequence>